<dbReference type="RefSeq" id="WP_153248852.1">
    <property type="nucleotide sequence ID" value="NZ_CP044205.1"/>
</dbReference>
<organism evidence="1 2">
    <name type="scientific">Candidatus Methylospira mobilis</name>
    <dbReference type="NCBI Taxonomy" id="1808979"/>
    <lineage>
        <taxon>Bacteria</taxon>
        <taxon>Pseudomonadati</taxon>
        <taxon>Pseudomonadota</taxon>
        <taxon>Gammaproteobacteria</taxon>
        <taxon>Methylococcales</taxon>
        <taxon>Methylococcaceae</taxon>
        <taxon>Candidatus Methylospira</taxon>
    </lineage>
</organism>
<evidence type="ECO:0008006" key="3">
    <source>
        <dbReference type="Google" id="ProtNLM"/>
    </source>
</evidence>
<dbReference type="KEGG" id="mmob:F6R98_09745"/>
<dbReference type="EMBL" id="CP044205">
    <property type="protein sequence ID" value="QFY42860.1"/>
    <property type="molecule type" value="Genomic_DNA"/>
</dbReference>
<sequence>MAKRKRKKSDFYKLRIKLGISLEKTAELCGVTERSVQNWDSKGAPLMATRLLWYYDSKKINYPGWRGWEFTRDGVLRNKRLKVNITPDWLNKYKLVIDRFLALKAEQDQITGSWAYRMLQRFERLTVKIKRYANRKKRLVRGW</sequence>
<evidence type="ECO:0000313" key="2">
    <source>
        <dbReference type="Proteomes" id="UP000325755"/>
    </source>
</evidence>
<keyword evidence="2" id="KW-1185">Reference proteome</keyword>
<dbReference type="OrthoDB" id="5569793at2"/>
<gene>
    <name evidence="1" type="ORF">F6R98_09745</name>
</gene>
<reference evidence="1 2" key="1">
    <citation type="submission" date="2019-09" db="EMBL/GenBank/DDBJ databases">
        <title>Ecophysiology of the spiral-shaped methanotroph Methylospira mobilis as revealed by the complete genome sequence.</title>
        <authorList>
            <person name="Oshkin I.Y."/>
            <person name="Dedysh S.N."/>
            <person name="Miroshnikov K."/>
            <person name="Danilova O.V."/>
            <person name="Hakobyan A."/>
            <person name="Liesack W."/>
        </authorList>
    </citation>
    <scope>NUCLEOTIDE SEQUENCE [LARGE SCALE GENOMIC DNA]</scope>
    <source>
        <strain evidence="1 2">Shm1</strain>
    </source>
</reference>
<dbReference type="Proteomes" id="UP000325755">
    <property type="component" value="Chromosome"/>
</dbReference>
<proteinExistence type="predicted"/>
<name>A0A5Q0BGC3_9GAMM</name>
<dbReference type="AlphaFoldDB" id="A0A5Q0BGC3"/>
<protein>
    <recommendedName>
        <fullName evidence="3">Helix-turn-helix domain-containing protein</fullName>
    </recommendedName>
</protein>
<dbReference type="InParanoid" id="A0A5Q0BGC3"/>
<evidence type="ECO:0000313" key="1">
    <source>
        <dbReference type="EMBL" id="QFY42860.1"/>
    </source>
</evidence>
<accession>A0A5Q0BGC3</accession>